<dbReference type="Proteomes" id="UP001219355">
    <property type="component" value="Chromosome 4"/>
</dbReference>
<accession>A0AAF0DLP7</accession>
<gene>
    <name evidence="1" type="ORF">PRK78_006593</name>
</gene>
<dbReference type="AlphaFoldDB" id="A0AAF0DLP7"/>
<evidence type="ECO:0000313" key="1">
    <source>
        <dbReference type="EMBL" id="WEW61104.1"/>
    </source>
</evidence>
<reference evidence="1" key="1">
    <citation type="submission" date="2023-03" db="EMBL/GenBank/DDBJ databases">
        <title>Emydomyces testavorans Genome Sequence.</title>
        <authorList>
            <person name="Hoyer L."/>
        </authorList>
    </citation>
    <scope>NUCLEOTIDE SEQUENCE</scope>
    <source>
        <strain evidence="1">16-2883</strain>
    </source>
</reference>
<keyword evidence="2" id="KW-1185">Reference proteome</keyword>
<protein>
    <submittedName>
        <fullName evidence="1">Uncharacterized protein</fullName>
    </submittedName>
</protein>
<evidence type="ECO:0000313" key="2">
    <source>
        <dbReference type="Proteomes" id="UP001219355"/>
    </source>
</evidence>
<organism evidence="1 2">
    <name type="scientific">Emydomyces testavorans</name>
    <dbReference type="NCBI Taxonomy" id="2070801"/>
    <lineage>
        <taxon>Eukaryota</taxon>
        <taxon>Fungi</taxon>
        <taxon>Dikarya</taxon>
        <taxon>Ascomycota</taxon>
        <taxon>Pezizomycotina</taxon>
        <taxon>Eurotiomycetes</taxon>
        <taxon>Eurotiomycetidae</taxon>
        <taxon>Onygenales</taxon>
        <taxon>Nannizziopsiaceae</taxon>
        <taxon>Emydomyces</taxon>
    </lineage>
</organism>
<dbReference type="EMBL" id="CP120630">
    <property type="protein sequence ID" value="WEW61104.1"/>
    <property type="molecule type" value="Genomic_DNA"/>
</dbReference>
<proteinExistence type="predicted"/>
<name>A0AAF0DLP7_9EURO</name>
<sequence length="107" mass="12496">MTQKFFSIPKTVCQPNASSGPANDWEDWITSVQQWAESYDISEHIDPFNDDPPVLEEPSREHTEMVRGDAFLEELVMMDFKREEKKITETRNALSQMLPYLEQRISS</sequence>